<comment type="caution">
    <text evidence="3">The sequence shown here is derived from an EMBL/GenBank/DDBJ whole genome shotgun (WGS) entry which is preliminary data.</text>
</comment>
<evidence type="ECO:0000313" key="3">
    <source>
        <dbReference type="EMBL" id="OHV43411.1"/>
    </source>
</evidence>
<dbReference type="PANTHER" id="PTHR30298:SF0">
    <property type="entry name" value="PROTEIN YBFL-RELATED"/>
    <property type="match status" value="1"/>
</dbReference>
<dbReference type="Pfam" id="PF01609">
    <property type="entry name" value="DDE_Tnp_1"/>
    <property type="match status" value="1"/>
</dbReference>
<organism evidence="3 4">
    <name type="scientific">Parafrankia colletiae</name>
    <dbReference type="NCBI Taxonomy" id="573497"/>
    <lineage>
        <taxon>Bacteria</taxon>
        <taxon>Bacillati</taxon>
        <taxon>Actinomycetota</taxon>
        <taxon>Actinomycetes</taxon>
        <taxon>Frankiales</taxon>
        <taxon>Frankiaceae</taxon>
        <taxon>Parafrankia</taxon>
    </lineage>
</organism>
<dbReference type="PANTHER" id="PTHR30298">
    <property type="entry name" value="H REPEAT-ASSOCIATED PREDICTED TRANSPOSASE"/>
    <property type="match status" value="1"/>
</dbReference>
<evidence type="ECO:0000259" key="2">
    <source>
        <dbReference type="Pfam" id="PF01609"/>
    </source>
</evidence>
<gene>
    <name evidence="3" type="ORF">CC117_32725</name>
</gene>
<evidence type="ECO:0000313" key="4">
    <source>
        <dbReference type="Proteomes" id="UP000179627"/>
    </source>
</evidence>
<dbReference type="InterPro" id="IPR047647">
    <property type="entry name" value="ISAs1_transpos"/>
</dbReference>
<dbReference type="RefSeq" id="WP_071082699.1">
    <property type="nucleotide sequence ID" value="NZ_MBLM01000034.1"/>
</dbReference>
<proteinExistence type="predicted"/>
<feature type="region of interest" description="Disordered" evidence="1">
    <location>
        <begin position="64"/>
        <end position="98"/>
    </location>
</feature>
<dbReference type="NCBIfam" id="NF033564">
    <property type="entry name" value="transpos_ISAs1"/>
    <property type="match status" value="1"/>
</dbReference>
<dbReference type="InterPro" id="IPR002559">
    <property type="entry name" value="Transposase_11"/>
</dbReference>
<dbReference type="AlphaFoldDB" id="A0A1S1RC51"/>
<dbReference type="GO" id="GO:0003677">
    <property type="term" value="F:DNA binding"/>
    <property type="evidence" value="ECO:0007669"/>
    <property type="project" value="InterPro"/>
</dbReference>
<dbReference type="GO" id="GO:0006313">
    <property type="term" value="P:DNA transposition"/>
    <property type="evidence" value="ECO:0007669"/>
    <property type="project" value="InterPro"/>
</dbReference>
<feature type="domain" description="Transposase IS4-like" evidence="2">
    <location>
        <begin position="98"/>
        <end position="319"/>
    </location>
</feature>
<dbReference type="InterPro" id="IPR051698">
    <property type="entry name" value="Transposase_11-like"/>
</dbReference>
<protein>
    <recommendedName>
        <fullName evidence="2">Transposase IS4-like domain-containing protein</fullName>
    </recommendedName>
</protein>
<reference evidence="4" key="1">
    <citation type="submission" date="2016-07" db="EMBL/GenBank/DDBJ databases">
        <title>Sequence Frankia sp. strain CcI1.17.</title>
        <authorList>
            <person name="Ghodhbane-Gtari F."/>
            <person name="Swanson E."/>
            <person name="Gueddou A."/>
            <person name="Morris K."/>
            <person name="Hezbri K."/>
            <person name="Ktari A."/>
            <person name="Nouioui I."/>
            <person name="Abebe-Akele F."/>
            <person name="Simpson S."/>
            <person name="Thomas K."/>
            <person name="Gtari M."/>
            <person name="Tisa L.S."/>
            <person name="Hurst S."/>
        </authorList>
    </citation>
    <scope>NUCLEOTIDE SEQUENCE [LARGE SCALE GENOMIC DNA]</scope>
    <source>
        <strain evidence="4">Cc1.17</strain>
    </source>
</reference>
<dbReference type="GO" id="GO:0004803">
    <property type="term" value="F:transposase activity"/>
    <property type="evidence" value="ECO:0007669"/>
    <property type="project" value="InterPro"/>
</dbReference>
<dbReference type="Proteomes" id="UP000179627">
    <property type="component" value="Unassembled WGS sequence"/>
</dbReference>
<accession>A0A1S1RC51</accession>
<name>A0A1S1RC51_9ACTN</name>
<dbReference type="EMBL" id="MBLM01000034">
    <property type="protein sequence ID" value="OHV43411.1"/>
    <property type="molecule type" value="Genomic_DNA"/>
</dbReference>
<sequence length="352" mass="38429">MPCLAAVWLCSLTAAGHDRACAVRAWLARTSDAERARLGLPWDPFDGYRLPSAATIHRFLQAVDDDPPSAADGDSGQEAQPAAVQAESVTGERVAPTSAVALDGKTSRHAKRADGSRVHLVGVATHGEGRLLGQIEVDAKTNETTVFRRPLRPLELTNVMVTTDALHTARANLDWLVTAKHAHYLAVVKRNQPTLRAVLAALPWADVPTGAVTRESGHGRAETRTIKAATVRHVDFPHTLQAIRIHRWRREKGKRPSRETVYAITSLAFEQAGPALLAGFARHHWHIEDRQHHVRDVTFGEDASTSRTGRAPATLAIFRGAVINALRAAGYRHIPEGRRDHVTTALNLHGFP</sequence>
<keyword evidence="4" id="KW-1185">Reference proteome</keyword>
<evidence type="ECO:0000256" key="1">
    <source>
        <dbReference type="SAM" id="MobiDB-lite"/>
    </source>
</evidence>